<dbReference type="GeneID" id="63792720"/>
<proteinExistence type="predicted"/>
<feature type="domain" description="AMP-dependent synthetase/ligase" evidence="2">
    <location>
        <begin position="38"/>
        <end position="418"/>
    </location>
</feature>
<dbReference type="Gene3D" id="3.30.300.30">
    <property type="match status" value="1"/>
</dbReference>
<evidence type="ECO:0000259" key="3">
    <source>
        <dbReference type="Pfam" id="PF13193"/>
    </source>
</evidence>
<dbReference type="Pfam" id="PF00501">
    <property type="entry name" value="AMP-binding"/>
    <property type="match status" value="1"/>
</dbReference>
<dbReference type="PANTHER" id="PTHR43201:SF6">
    <property type="entry name" value="ACYL COA SYNTHETASE (EUROFUNG)"/>
    <property type="match status" value="1"/>
</dbReference>
<dbReference type="RefSeq" id="XP_040732008.1">
    <property type="nucleotide sequence ID" value="XM_040875768.1"/>
</dbReference>
<feature type="compositionally biased region" description="Polar residues" evidence="1">
    <location>
        <begin position="1"/>
        <end position="16"/>
    </location>
</feature>
<dbReference type="InterPro" id="IPR042099">
    <property type="entry name" value="ANL_N_sf"/>
</dbReference>
<dbReference type="InterPro" id="IPR000873">
    <property type="entry name" value="AMP-dep_synth/lig_dom"/>
</dbReference>
<sequence length="579" mass="63171">MAIDLNQNGSRETTSIFHGPREPPLLDWTTTQLLEFGAQHYPNHTAVISSWQGLKSTYQELQKDVEQLARVILASGVGHGDRVMVLAGNSMEFVHIYLATTYIGAIFTIINPMFTIKEIASAIELIEPRMIFVSRRIGFRKNDKILQMVSSLNTSAEKTVQVVYMGSETSEYGSALSYTQFLQRGKVINKNQDLNRDVHVNPNDVCCFQFTSGTTGPRKASMLSHSNFINNGQLVGNLLELTEKDILCCPPPLFHCFGLVCGLLAALSHGSTLVLPSEVFDPTKVLETLVKEKCTVINAVPTMFQSILDQEALSAKVSSQLSLRTGIIAGASLSRDLLQKINDRLALNGLIYPFGMTELSAVSLSTTRDISLLSNWTTVGKPLPHTSIKVIDTDGTVLPPGSSGELCVSGYLVHKGYYKAPEKSAEVVRIDENGTAWLHTGDIVSLAPDGTCTVLGRVKDMIKKGGENVIPKDIEEIIQAHPSVTNVAVVGVPHAKWGESVIAFVQEESSSKSTLNEKELKTWLRKHDLAPHKMPDHFFVASEENGLPSGLPVNASGKVLKTELRQLAQNLVAKGGKLN</sequence>
<dbReference type="GO" id="GO:0006631">
    <property type="term" value="P:fatty acid metabolic process"/>
    <property type="evidence" value="ECO:0007669"/>
    <property type="project" value="TreeGrafter"/>
</dbReference>
<evidence type="ECO:0000259" key="2">
    <source>
        <dbReference type="Pfam" id="PF00501"/>
    </source>
</evidence>
<evidence type="ECO:0000313" key="5">
    <source>
        <dbReference type="Proteomes" id="UP000249363"/>
    </source>
</evidence>
<evidence type="ECO:0000256" key="1">
    <source>
        <dbReference type="SAM" id="MobiDB-lite"/>
    </source>
</evidence>
<dbReference type="SUPFAM" id="SSF56801">
    <property type="entry name" value="Acetyl-CoA synthetase-like"/>
    <property type="match status" value="1"/>
</dbReference>
<organism evidence="4 5">
    <name type="scientific">Talaromyces amestolkiae</name>
    <dbReference type="NCBI Taxonomy" id="1196081"/>
    <lineage>
        <taxon>Eukaryota</taxon>
        <taxon>Fungi</taxon>
        <taxon>Dikarya</taxon>
        <taxon>Ascomycota</taxon>
        <taxon>Pezizomycotina</taxon>
        <taxon>Eurotiomycetes</taxon>
        <taxon>Eurotiomycetidae</taxon>
        <taxon>Eurotiales</taxon>
        <taxon>Trichocomaceae</taxon>
        <taxon>Talaromyces</taxon>
        <taxon>Talaromyces sect. Talaromyces</taxon>
    </lineage>
</organism>
<dbReference type="STRING" id="1196081.A0A364KVA5"/>
<dbReference type="Proteomes" id="UP000249363">
    <property type="component" value="Unassembled WGS sequence"/>
</dbReference>
<evidence type="ECO:0008006" key="6">
    <source>
        <dbReference type="Google" id="ProtNLM"/>
    </source>
</evidence>
<dbReference type="GO" id="GO:0031956">
    <property type="term" value="F:medium-chain fatty acid-CoA ligase activity"/>
    <property type="evidence" value="ECO:0007669"/>
    <property type="project" value="TreeGrafter"/>
</dbReference>
<dbReference type="AlphaFoldDB" id="A0A364KVA5"/>
<protein>
    <recommendedName>
        <fullName evidence="6">AMP-dependent synthetase/ligase domain-containing protein</fullName>
    </recommendedName>
</protein>
<feature type="region of interest" description="Disordered" evidence="1">
    <location>
        <begin position="1"/>
        <end position="21"/>
    </location>
</feature>
<dbReference type="InterPro" id="IPR045851">
    <property type="entry name" value="AMP-bd_C_sf"/>
</dbReference>
<evidence type="ECO:0000313" key="4">
    <source>
        <dbReference type="EMBL" id="RAO67492.1"/>
    </source>
</evidence>
<dbReference type="EMBL" id="MIKG01000005">
    <property type="protein sequence ID" value="RAO67492.1"/>
    <property type="molecule type" value="Genomic_DNA"/>
</dbReference>
<name>A0A364KVA5_TALAM</name>
<feature type="domain" description="AMP-binding enzyme C-terminal" evidence="3">
    <location>
        <begin position="474"/>
        <end position="558"/>
    </location>
</feature>
<reference evidence="4 5" key="1">
    <citation type="journal article" date="2017" name="Biotechnol. Biofuels">
        <title>Differential beta-glucosidase expression as a function of carbon source availability in Talaromyces amestolkiae: a genomic and proteomic approach.</title>
        <authorList>
            <person name="de Eugenio L.I."/>
            <person name="Mendez-Liter J.A."/>
            <person name="Nieto-Dominguez M."/>
            <person name="Alonso L."/>
            <person name="Gil-Munoz J."/>
            <person name="Barriuso J."/>
            <person name="Prieto A."/>
            <person name="Martinez M.J."/>
        </authorList>
    </citation>
    <scope>NUCLEOTIDE SEQUENCE [LARGE SCALE GENOMIC DNA]</scope>
    <source>
        <strain evidence="4 5">CIB</strain>
    </source>
</reference>
<dbReference type="InterPro" id="IPR025110">
    <property type="entry name" value="AMP-bd_C"/>
</dbReference>
<dbReference type="Pfam" id="PF13193">
    <property type="entry name" value="AMP-binding_C"/>
    <property type="match status" value="1"/>
</dbReference>
<dbReference type="Gene3D" id="3.40.50.12780">
    <property type="entry name" value="N-terminal domain of ligase-like"/>
    <property type="match status" value="1"/>
</dbReference>
<keyword evidence="5" id="KW-1185">Reference proteome</keyword>
<dbReference type="PANTHER" id="PTHR43201">
    <property type="entry name" value="ACYL-COA SYNTHETASE"/>
    <property type="match status" value="1"/>
</dbReference>
<gene>
    <name evidence="4" type="ORF">BHQ10_003504</name>
</gene>
<dbReference type="OrthoDB" id="10253115at2759"/>
<comment type="caution">
    <text evidence="4">The sequence shown here is derived from an EMBL/GenBank/DDBJ whole genome shotgun (WGS) entry which is preliminary data.</text>
</comment>
<accession>A0A364KVA5</accession>